<accession>A0A949NFQ4</accession>
<keyword evidence="4 8" id="KW-0812">Transmembrane</keyword>
<keyword evidence="6 8" id="KW-0472">Membrane</keyword>
<feature type="domain" description="Threonine/Serine exporter ThrE" evidence="9">
    <location>
        <begin position="4"/>
        <end position="132"/>
    </location>
</feature>
<dbReference type="GO" id="GO:0015744">
    <property type="term" value="P:succinate transport"/>
    <property type="evidence" value="ECO:0007669"/>
    <property type="project" value="TreeGrafter"/>
</dbReference>
<feature type="transmembrane region" description="Helical" evidence="8">
    <location>
        <begin position="116"/>
        <end position="137"/>
    </location>
</feature>
<evidence type="ECO:0000256" key="1">
    <source>
        <dbReference type="ARBA" id="ARBA00004651"/>
    </source>
</evidence>
<feature type="transmembrane region" description="Helical" evidence="8">
    <location>
        <begin position="50"/>
        <end position="69"/>
    </location>
</feature>
<dbReference type="PANTHER" id="PTHR34390">
    <property type="entry name" value="UPF0442 PROTEIN YJJB-RELATED"/>
    <property type="match status" value="1"/>
</dbReference>
<dbReference type="InterPro" id="IPR050539">
    <property type="entry name" value="ThrE_Dicarb/AminoAcid_Exp"/>
</dbReference>
<dbReference type="PANTHER" id="PTHR34390:SF1">
    <property type="entry name" value="SUCCINATE TRANSPORTER SUBUNIT YJJB-RELATED"/>
    <property type="match status" value="1"/>
</dbReference>
<evidence type="ECO:0000256" key="3">
    <source>
        <dbReference type="ARBA" id="ARBA00022519"/>
    </source>
</evidence>
<feature type="transmembrane region" description="Helical" evidence="8">
    <location>
        <begin position="25"/>
        <end position="44"/>
    </location>
</feature>
<dbReference type="Proteomes" id="UP000712157">
    <property type="component" value="Unassembled WGS sequence"/>
</dbReference>
<comment type="similarity">
    <text evidence="7">Belongs to the ThrE exporter (TC 2.A.79) family.</text>
</comment>
<evidence type="ECO:0000256" key="5">
    <source>
        <dbReference type="ARBA" id="ARBA00022989"/>
    </source>
</evidence>
<evidence type="ECO:0000256" key="2">
    <source>
        <dbReference type="ARBA" id="ARBA00022475"/>
    </source>
</evidence>
<dbReference type="Pfam" id="PF12821">
    <property type="entry name" value="ThrE_2"/>
    <property type="match status" value="1"/>
</dbReference>
<evidence type="ECO:0000256" key="6">
    <source>
        <dbReference type="ARBA" id="ARBA00023136"/>
    </source>
</evidence>
<evidence type="ECO:0000313" key="11">
    <source>
        <dbReference type="Proteomes" id="UP000712157"/>
    </source>
</evidence>
<evidence type="ECO:0000256" key="4">
    <source>
        <dbReference type="ARBA" id="ARBA00022692"/>
    </source>
</evidence>
<proteinExistence type="inferred from homology"/>
<evidence type="ECO:0000256" key="8">
    <source>
        <dbReference type="SAM" id="Phobius"/>
    </source>
</evidence>
<keyword evidence="11" id="KW-1185">Reference proteome</keyword>
<gene>
    <name evidence="10" type="ORF">KTH89_02825</name>
</gene>
<evidence type="ECO:0000313" key="10">
    <source>
        <dbReference type="EMBL" id="MBU9735453.1"/>
    </source>
</evidence>
<dbReference type="EMBL" id="JAHQCW010000003">
    <property type="protein sequence ID" value="MBU9735453.1"/>
    <property type="molecule type" value="Genomic_DNA"/>
</dbReference>
<dbReference type="GO" id="GO:0005886">
    <property type="term" value="C:plasma membrane"/>
    <property type="evidence" value="ECO:0007669"/>
    <property type="project" value="UniProtKB-SubCell"/>
</dbReference>
<name>A0A949NFQ4_9FIRM</name>
<comment type="caution">
    <text evidence="10">The sequence shown here is derived from an EMBL/GenBank/DDBJ whole genome shotgun (WGS) entry which is preliminary data.</text>
</comment>
<keyword evidence="3" id="KW-0997">Cell inner membrane</keyword>
<keyword evidence="2" id="KW-1003">Cell membrane</keyword>
<dbReference type="InterPro" id="IPR024528">
    <property type="entry name" value="ThrE_2"/>
</dbReference>
<dbReference type="AlphaFoldDB" id="A0A949NFQ4"/>
<keyword evidence="5 8" id="KW-1133">Transmembrane helix</keyword>
<comment type="subcellular location">
    <subcellularLocation>
        <location evidence="1">Cell membrane</location>
        <topology evidence="1">Multi-pass membrane protein</topology>
    </subcellularLocation>
</comment>
<organism evidence="10 11">
    <name type="scientific">Diplocloster agilis</name>
    <dbReference type="NCBI Taxonomy" id="2850323"/>
    <lineage>
        <taxon>Bacteria</taxon>
        <taxon>Bacillati</taxon>
        <taxon>Bacillota</taxon>
        <taxon>Clostridia</taxon>
        <taxon>Lachnospirales</taxon>
        <taxon>Lachnospiraceae</taxon>
        <taxon>Diplocloster</taxon>
    </lineage>
</organism>
<evidence type="ECO:0000256" key="7">
    <source>
        <dbReference type="ARBA" id="ARBA00034125"/>
    </source>
</evidence>
<feature type="transmembrane region" description="Helical" evidence="8">
    <location>
        <begin position="76"/>
        <end position="101"/>
    </location>
</feature>
<dbReference type="RefSeq" id="WP_238720546.1">
    <property type="nucleotide sequence ID" value="NZ_JAHQCW010000003.1"/>
</dbReference>
<reference evidence="10" key="1">
    <citation type="submission" date="2021-06" db="EMBL/GenBank/DDBJ databases">
        <title>Description of novel taxa of the family Lachnospiraceae.</title>
        <authorList>
            <person name="Chaplin A.V."/>
            <person name="Sokolova S.R."/>
            <person name="Pikina A.P."/>
            <person name="Korzhanova M."/>
            <person name="Belova V."/>
            <person name="Korostin D."/>
            <person name="Efimov B.A."/>
        </authorList>
    </citation>
    <scope>NUCLEOTIDE SEQUENCE</scope>
    <source>
        <strain evidence="10">ASD5720</strain>
    </source>
</reference>
<evidence type="ECO:0000259" key="9">
    <source>
        <dbReference type="Pfam" id="PF12821"/>
    </source>
</evidence>
<sequence length="150" mass="16690">MILQIIGAFVSVLCFSIILEVPRKYLLYTSATGSLGWLIYLVVLRVENSTIMGSLISAIVVALLSNILARSRKAPVTTFFVPGILPIVPGVGMFRVVYYMLEKDFEAVKSYLFETFMIAGAIALAIFLIDSIFLLFLRFDRRRAKAGKGK</sequence>
<protein>
    <submittedName>
        <fullName evidence="10">Threonine/serine exporter family protein</fullName>
    </submittedName>
</protein>